<protein>
    <submittedName>
        <fullName evidence="1">Uncharacterized protein</fullName>
    </submittedName>
</protein>
<sequence length="59" mass="6868">MFLAVQNIKLQYEWISSIEVFNLQWLAHIDHPRHAGLCGNERVDRLASTALFVLELNMD</sequence>
<proteinExistence type="predicted"/>
<organism evidence="1">
    <name type="scientific">Arion vulgaris</name>
    <dbReference type="NCBI Taxonomy" id="1028688"/>
    <lineage>
        <taxon>Eukaryota</taxon>
        <taxon>Metazoa</taxon>
        <taxon>Spiralia</taxon>
        <taxon>Lophotrochozoa</taxon>
        <taxon>Mollusca</taxon>
        <taxon>Gastropoda</taxon>
        <taxon>Heterobranchia</taxon>
        <taxon>Euthyneura</taxon>
        <taxon>Panpulmonata</taxon>
        <taxon>Eupulmonata</taxon>
        <taxon>Stylommatophora</taxon>
        <taxon>Helicina</taxon>
        <taxon>Arionoidea</taxon>
        <taxon>Arionidae</taxon>
        <taxon>Arion</taxon>
    </lineage>
</organism>
<feature type="non-terminal residue" evidence="1">
    <location>
        <position position="59"/>
    </location>
</feature>
<gene>
    <name evidence="1" type="primary">ORF50565</name>
</gene>
<dbReference type="EMBL" id="HACG01017216">
    <property type="protein sequence ID" value="CEK64081.1"/>
    <property type="molecule type" value="Transcribed_RNA"/>
</dbReference>
<dbReference type="AlphaFoldDB" id="A0A0B6Z813"/>
<reference evidence="1" key="1">
    <citation type="submission" date="2014-12" db="EMBL/GenBank/DDBJ databases">
        <title>Insight into the proteome of Arion vulgaris.</title>
        <authorList>
            <person name="Aradska J."/>
            <person name="Bulat T."/>
            <person name="Smidak R."/>
            <person name="Sarate P."/>
            <person name="Gangsoo J."/>
            <person name="Sialana F."/>
            <person name="Bilban M."/>
            <person name="Lubec G."/>
        </authorList>
    </citation>
    <scope>NUCLEOTIDE SEQUENCE</scope>
    <source>
        <tissue evidence="1">Skin</tissue>
    </source>
</reference>
<accession>A0A0B6Z813</accession>
<evidence type="ECO:0000313" key="1">
    <source>
        <dbReference type="EMBL" id="CEK64081.1"/>
    </source>
</evidence>
<name>A0A0B6Z813_9EUPU</name>